<dbReference type="AlphaFoldDB" id="A0A9Q1LD23"/>
<keyword evidence="1" id="KW-1133">Transmembrane helix</keyword>
<feature type="transmembrane region" description="Helical" evidence="1">
    <location>
        <begin position="25"/>
        <end position="46"/>
    </location>
</feature>
<proteinExistence type="predicted"/>
<reference evidence="3" key="1">
    <citation type="journal article" date="2023" name="Proc. Natl. Acad. Sci. U.S.A.">
        <title>Genomic and structural basis for evolution of tropane alkaloid biosynthesis.</title>
        <authorList>
            <person name="Wanga Y.-J."/>
            <person name="Taina T."/>
            <person name="Yua J.-Y."/>
            <person name="Lia J."/>
            <person name="Xua B."/>
            <person name="Chenc J."/>
            <person name="D'Auriad J.C."/>
            <person name="Huanga J.-P."/>
            <person name="Huanga S.-X."/>
        </authorList>
    </citation>
    <scope>NUCLEOTIDE SEQUENCE [LARGE SCALE GENOMIC DNA]</scope>
    <source>
        <strain evidence="3">cv. KIB-2019</strain>
    </source>
</reference>
<evidence type="ECO:0000256" key="1">
    <source>
        <dbReference type="SAM" id="Phobius"/>
    </source>
</evidence>
<evidence type="ECO:0000313" key="2">
    <source>
        <dbReference type="EMBL" id="KAJ8532466.1"/>
    </source>
</evidence>
<protein>
    <submittedName>
        <fullName evidence="2">Uncharacterized protein</fullName>
    </submittedName>
</protein>
<gene>
    <name evidence="2" type="ORF">K7X08_012389</name>
</gene>
<dbReference type="Proteomes" id="UP001152561">
    <property type="component" value="Unassembled WGS sequence"/>
</dbReference>
<organism evidence="2 3">
    <name type="scientific">Anisodus acutangulus</name>
    <dbReference type="NCBI Taxonomy" id="402998"/>
    <lineage>
        <taxon>Eukaryota</taxon>
        <taxon>Viridiplantae</taxon>
        <taxon>Streptophyta</taxon>
        <taxon>Embryophyta</taxon>
        <taxon>Tracheophyta</taxon>
        <taxon>Spermatophyta</taxon>
        <taxon>Magnoliopsida</taxon>
        <taxon>eudicotyledons</taxon>
        <taxon>Gunneridae</taxon>
        <taxon>Pentapetalae</taxon>
        <taxon>asterids</taxon>
        <taxon>lamiids</taxon>
        <taxon>Solanales</taxon>
        <taxon>Solanaceae</taxon>
        <taxon>Solanoideae</taxon>
        <taxon>Hyoscyameae</taxon>
        <taxon>Anisodus</taxon>
    </lineage>
</organism>
<sequence length="67" mass="7360">MLKEYRAKLFDCGRFTGKPVATGDWFTGILNILMIGLGIGVLVSVIHGGLRNSEGLFVDEDTLFQLD</sequence>
<dbReference type="EMBL" id="JAJAGQ010000020">
    <property type="protein sequence ID" value="KAJ8532466.1"/>
    <property type="molecule type" value="Genomic_DNA"/>
</dbReference>
<comment type="caution">
    <text evidence="2">The sequence shown here is derived from an EMBL/GenBank/DDBJ whole genome shotgun (WGS) entry which is preliminary data.</text>
</comment>
<keyword evidence="1" id="KW-0472">Membrane</keyword>
<keyword evidence="1" id="KW-0812">Transmembrane</keyword>
<accession>A0A9Q1LD23</accession>
<name>A0A9Q1LD23_9SOLA</name>
<keyword evidence="3" id="KW-1185">Reference proteome</keyword>
<evidence type="ECO:0000313" key="3">
    <source>
        <dbReference type="Proteomes" id="UP001152561"/>
    </source>
</evidence>